<name>A0A0C5FX31_9ACTN</name>
<dbReference type="KEGG" id="scw:TU94_05345"/>
<protein>
    <submittedName>
        <fullName evidence="1">Uncharacterized protein</fullName>
    </submittedName>
</protein>
<dbReference type="Proteomes" id="UP000032234">
    <property type="component" value="Chromosome"/>
</dbReference>
<evidence type="ECO:0000313" key="1">
    <source>
        <dbReference type="EMBL" id="AJP00980.1"/>
    </source>
</evidence>
<accession>A0A0C5FX31</accession>
<dbReference type="STRING" id="477245.TU94_05345"/>
<reference evidence="1 2" key="1">
    <citation type="submission" date="2015-02" db="EMBL/GenBank/DDBJ databases">
        <title>Genome sequence of thermotolerant Streptomyces cyaneogriseus subsp. Noncyanogenus NMWT1, the producer of nematocidal antibiotics nemadectin.</title>
        <authorList>
            <person name="Wang H."/>
            <person name="Li C."/>
            <person name="Xiang W."/>
            <person name="Wang X."/>
        </authorList>
    </citation>
    <scope>NUCLEOTIDE SEQUENCE [LARGE SCALE GENOMIC DNA]</scope>
    <source>
        <strain evidence="1 2">NMWT 1</strain>
    </source>
</reference>
<dbReference type="EMBL" id="CP010849">
    <property type="protein sequence ID" value="AJP00980.1"/>
    <property type="molecule type" value="Genomic_DNA"/>
</dbReference>
<gene>
    <name evidence="1" type="ORF">TU94_05345</name>
</gene>
<organism evidence="1 2">
    <name type="scientific">Streptomyces cyaneogriseus subsp. noncyanogenus</name>
    <dbReference type="NCBI Taxonomy" id="477245"/>
    <lineage>
        <taxon>Bacteria</taxon>
        <taxon>Bacillati</taxon>
        <taxon>Actinomycetota</taxon>
        <taxon>Actinomycetes</taxon>
        <taxon>Kitasatosporales</taxon>
        <taxon>Streptomycetaceae</taxon>
        <taxon>Streptomyces</taxon>
    </lineage>
</organism>
<dbReference type="RefSeq" id="WP_159392874.1">
    <property type="nucleotide sequence ID" value="NZ_CP010849.1"/>
</dbReference>
<dbReference type="HOGENOM" id="CLU_2865743_0_0_11"/>
<dbReference type="OrthoDB" id="4318109at2"/>
<sequence>MSDTRTHEPIRVIQRLSLARLHGHTCWYCGAVARALPLAGRVRRVVSVRVPLIVTFGCDEGVDS</sequence>
<proteinExistence type="predicted"/>
<evidence type="ECO:0000313" key="2">
    <source>
        <dbReference type="Proteomes" id="UP000032234"/>
    </source>
</evidence>
<dbReference type="AlphaFoldDB" id="A0A0C5FX31"/>
<keyword evidence="2" id="KW-1185">Reference proteome</keyword>
<dbReference type="PATRIC" id="fig|477245.3.peg.1170"/>